<comment type="caution">
    <text evidence="2">The sequence shown here is derived from an EMBL/GenBank/DDBJ whole genome shotgun (WGS) entry which is preliminary data.</text>
</comment>
<evidence type="ECO:0000256" key="1">
    <source>
        <dbReference type="SAM" id="Phobius"/>
    </source>
</evidence>
<keyword evidence="1" id="KW-0472">Membrane</keyword>
<proteinExistence type="predicted"/>
<sequence>MVYKEKDAQLEDNRSTAYTFLGVGIAGLIFVILFALDIIKLPMADYMRVIMIVVMSVLFVIFLGIGITHFRKINQMSADADMESRRTSEIMEWFSSNYTAEEIDHVSGADSEPSMEQRYFIRSDKIAALLHAKFAGLPEDYEEHILEKIYAAYYSDNNE</sequence>
<name>A0AAW4WFN3_9FIRM</name>
<dbReference type="AlphaFoldDB" id="A0AAW4WFN3"/>
<dbReference type="RefSeq" id="WP_022243788.1">
    <property type="nucleotide sequence ID" value="NZ_JAJEQW010000001.1"/>
</dbReference>
<reference evidence="3 5" key="1">
    <citation type="journal article" date="2021" name="ISME Commun">
        <title>Automated analysis of genomic sequences facilitates high-throughput and comprehensive description of bacteria.</title>
        <authorList>
            <person name="Hitch T.C.A."/>
        </authorList>
    </citation>
    <scope>NUCLEOTIDE SEQUENCE [LARGE SCALE GENOMIC DNA]</scope>
    <source>
        <strain evidence="3 5">Sanger_19</strain>
    </source>
</reference>
<keyword evidence="1" id="KW-0812">Transmembrane</keyword>
<dbReference type="EMBL" id="JAOQKI010000007">
    <property type="protein sequence ID" value="MCU6716794.1"/>
    <property type="molecule type" value="Genomic_DNA"/>
</dbReference>
<feature type="transmembrane region" description="Helical" evidence="1">
    <location>
        <begin position="46"/>
        <end position="67"/>
    </location>
</feature>
<feature type="transmembrane region" description="Helical" evidence="1">
    <location>
        <begin position="20"/>
        <end position="39"/>
    </location>
</feature>
<dbReference type="Proteomes" id="UP001198893">
    <property type="component" value="Unassembled WGS sequence"/>
</dbReference>
<keyword evidence="5" id="KW-1185">Reference proteome</keyword>
<protein>
    <submittedName>
        <fullName evidence="2">Uncharacterized protein</fullName>
    </submittedName>
</protein>
<reference evidence="2" key="2">
    <citation type="submission" date="2021-10" db="EMBL/GenBank/DDBJ databases">
        <title>Anaerobic single-cell dispensing facilitates the cultivation of human gut bacteria.</title>
        <authorList>
            <person name="Afrizal A."/>
        </authorList>
    </citation>
    <scope>NUCLEOTIDE SEQUENCE</scope>
    <source>
        <strain evidence="2">CLA-AA-H204</strain>
    </source>
</reference>
<keyword evidence="1" id="KW-1133">Transmembrane helix</keyword>
<dbReference type="Proteomes" id="UP001209666">
    <property type="component" value="Unassembled WGS sequence"/>
</dbReference>
<evidence type="ECO:0000313" key="4">
    <source>
        <dbReference type="Proteomes" id="UP001198893"/>
    </source>
</evidence>
<organism evidence="2 4">
    <name type="scientific">Roseburia amylophila</name>
    <dbReference type="NCBI Taxonomy" id="2981794"/>
    <lineage>
        <taxon>Bacteria</taxon>
        <taxon>Bacillati</taxon>
        <taxon>Bacillota</taxon>
        <taxon>Clostridia</taxon>
        <taxon>Lachnospirales</taxon>
        <taxon>Lachnospiraceae</taxon>
        <taxon>Roseburia</taxon>
    </lineage>
</organism>
<evidence type="ECO:0000313" key="5">
    <source>
        <dbReference type="Proteomes" id="UP001209666"/>
    </source>
</evidence>
<gene>
    <name evidence="2" type="ORF">LKD47_01945</name>
    <name evidence="3" type="ORF">OCV43_05805</name>
</gene>
<evidence type="ECO:0000313" key="3">
    <source>
        <dbReference type="EMBL" id="MCU6716794.1"/>
    </source>
</evidence>
<accession>A0AAW4WFN3</accession>
<reference evidence="3" key="3">
    <citation type="submission" date="2022-09" db="EMBL/GenBank/DDBJ databases">
        <authorList>
            <person name="Hitch T.C.A."/>
        </authorList>
    </citation>
    <scope>NUCLEOTIDE SEQUENCE</scope>
    <source>
        <strain evidence="3">Sanger_19</strain>
    </source>
</reference>
<dbReference type="EMBL" id="JAJEQW010000001">
    <property type="protein sequence ID" value="MCC2241065.1"/>
    <property type="molecule type" value="Genomic_DNA"/>
</dbReference>
<evidence type="ECO:0000313" key="2">
    <source>
        <dbReference type="EMBL" id="MCC2241065.1"/>
    </source>
</evidence>